<proteinExistence type="predicted"/>
<name>A0AAU7SUH8_9GAMM</name>
<sequence>MIGHQRDILATLGIDIWVLRDVVCQKMPSSSLWRDQAAAEYQTEIVLAKAPAVLPLALKADQRQEPERTESLISPIAAVEEKIDIVAEEIATRPAQQISPFQLQALALSHCVIVVDTTEITAEQQQLWHNIQHAVSGEYNELQWPFPLMSFQDGHGAESYVQGFLDAISEDKNIIFLGQSAYLKHSKSINLAGLQEMLTQPLLKQRLWQFVQKSPQNTDGT</sequence>
<organism evidence="1">
    <name type="scientific">Acinetobacter sp. A1-4-2</name>
    <dbReference type="NCBI Taxonomy" id="3156489"/>
    <lineage>
        <taxon>Bacteria</taxon>
        <taxon>Pseudomonadati</taxon>
        <taxon>Pseudomonadota</taxon>
        <taxon>Gammaproteobacteria</taxon>
        <taxon>Moraxellales</taxon>
        <taxon>Moraxellaceae</taxon>
        <taxon>Acinetobacter</taxon>
    </lineage>
</organism>
<protein>
    <submittedName>
        <fullName evidence="1">Uncharacterized protein</fullName>
    </submittedName>
</protein>
<dbReference type="RefSeq" id="WP_349926838.1">
    <property type="nucleotide sequence ID" value="NZ_CP157981.1"/>
</dbReference>
<reference evidence="1" key="1">
    <citation type="submission" date="2024-06" db="EMBL/GenBank/DDBJ databases">
        <authorList>
            <person name="Song Z."/>
        </authorList>
    </citation>
    <scope>NUCLEOTIDE SEQUENCE</scope>
    <source>
        <strain evidence="1">A1-4-2</strain>
    </source>
</reference>
<accession>A0AAU7SUH8</accession>
<dbReference type="AlphaFoldDB" id="A0AAU7SUH8"/>
<evidence type="ECO:0000313" key="1">
    <source>
        <dbReference type="EMBL" id="XBU14589.1"/>
    </source>
</evidence>
<dbReference type="EMBL" id="CP157981">
    <property type="protein sequence ID" value="XBU14589.1"/>
    <property type="molecule type" value="Genomic_DNA"/>
</dbReference>
<gene>
    <name evidence="1" type="ORF">ABJ384_08855</name>
</gene>